<accession>A0A2T9X7Y1</accession>
<evidence type="ECO:0000313" key="2">
    <source>
        <dbReference type="Proteomes" id="UP000245638"/>
    </source>
</evidence>
<organism evidence="1 2">
    <name type="scientific">Acidianus hospitalis</name>
    <dbReference type="NCBI Taxonomy" id="563177"/>
    <lineage>
        <taxon>Archaea</taxon>
        <taxon>Thermoproteota</taxon>
        <taxon>Thermoprotei</taxon>
        <taxon>Sulfolobales</taxon>
        <taxon>Sulfolobaceae</taxon>
        <taxon>Acidianus</taxon>
    </lineage>
</organism>
<keyword evidence="1" id="KW-0670">Pyruvate</keyword>
<dbReference type="AlphaFoldDB" id="A0A2T9X7Y1"/>
<reference evidence="1 2" key="1">
    <citation type="journal article" date="2015" name="Appl. Environ. Microbiol.">
        <title>Nanoarchaeota, Their Sulfolobales Host, and Nanoarchaeota Virus Distribution across Yellowstone National Park Hot Springs.</title>
        <authorList>
            <person name="Munson-McGee J.H."/>
            <person name="Field E.K."/>
            <person name="Bateson M."/>
            <person name="Rooney C."/>
            <person name="Stepanauskas R."/>
            <person name="Young M.J."/>
        </authorList>
    </citation>
    <scope>NUCLEOTIDE SEQUENCE [LARGE SCALE GENOMIC DNA]</scope>
    <source>
        <strain evidence="1">SCGC AC-742_N10</strain>
    </source>
</reference>
<dbReference type="Proteomes" id="UP000245638">
    <property type="component" value="Unassembled WGS sequence"/>
</dbReference>
<proteinExistence type="predicted"/>
<dbReference type="EMBL" id="QEFD01000120">
    <property type="protein sequence ID" value="PVU76204.1"/>
    <property type="molecule type" value="Genomic_DNA"/>
</dbReference>
<protein>
    <submittedName>
        <fullName evidence="1">Pyruvate synthase subunit beta</fullName>
    </submittedName>
</protein>
<evidence type="ECO:0000313" key="1">
    <source>
        <dbReference type="EMBL" id="PVU76204.1"/>
    </source>
</evidence>
<name>A0A2T9X7Y1_9CREN</name>
<sequence length="31" mass="3860">QGRFKRITEKEYKALENYVDSMWDKIKKLIE</sequence>
<feature type="non-terminal residue" evidence="1">
    <location>
        <position position="1"/>
    </location>
</feature>
<comment type="caution">
    <text evidence="1">The sequence shown here is derived from an EMBL/GenBank/DDBJ whole genome shotgun (WGS) entry which is preliminary data.</text>
</comment>
<gene>
    <name evidence="1" type="ORF">DDW13_03850</name>
</gene>